<proteinExistence type="predicted"/>
<evidence type="ECO:0000313" key="1">
    <source>
        <dbReference type="EMBL" id="MBB5887638.1"/>
    </source>
</evidence>
<evidence type="ECO:0000313" key="2">
    <source>
        <dbReference type="Proteomes" id="UP000562464"/>
    </source>
</evidence>
<dbReference type="Proteomes" id="UP000562464">
    <property type="component" value="Unassembled WGS sequence"/>
</dbReference>
<comment type="caution">
    <text evidence="1">The sequence shown here is derived from an EMBL/GenBank/DDBJ whole genome shotgun (WGS) entry which is preliminary data.</text>
</comment>
<protein>
    <submittedName>
        <fullName evidence="1">Uncharacterized protein</fullName>
    </submittedName>
</protein>
<organism evidence="1 2">
    <name type="scientific">Lactovum miscens</name>
    <dbReference type="NCBI Taxonomy" id="190387"/>
    <lineage>
        <taxon>Bacteria</taxon>
        <taxon>Bacillati</taxon>
        <taxon>Bacillota</taxon>
        <taxon>Bacilli</taxon>
        <taxon>Lactobacillales</taxon>
        <taxon>Streptococcaceae</taxon>
        <taxon>Lactovum</taxon>
    </lineage>
</organism>
<reference evidence="1 2" key="1">
    <citation type="submission" date="2020-08" db="EMBL/GenBank/DDBJ databases">
        <title>Genomic Encyclopedia of Type Strains, Phase IV (KMG-IV): sequencing the most valuable type-strain genomes for metagenomic binning, comparative biology and taxonomic classification.</title>
        <authorList>
            <person name="Goeker M."/>
        </authorList>
    </citation>
    <scope>NUCLEOTIDE SEQUENCE [LARGE SCALE GENOMIC DNA]</scope>
    <source>
        <strain evidence="1 2">DSM 14925</strain>
    </source>
</reference>
<gene>
    <name evidence="1" type="ORF">HNQ37_000510</name>
</gene>
<sequence length="52" mass="5976">MLKEIKELKISKSFEAIPGVKWFGVDIVQEDRNIFHVTLSFEDSANYDTNDG</sequence>
<accession>A0A841C7C5</accession>
<name>A0A841C7C5_9LACT</name>
<dbReference type="AlphaFoldDB" id="A0A841C7C5"/>
<dbReference type="RefSeq" id="WP_183539005.1">
    <property type="nucleotide sequence ID" value="NZ_DASWOY010000037.1"/>
</dbReference>
<keyword evidence="2" id="KW-1185">Reference proteome</keyword>
<dbReference type="EMBL" id="JACHHV010000005">
    <property type="protein sequence ID" value="MBB5887638.1"/>
    <property type="molecule type" value="Genomic_DNA"/>
</dbReference>